<reference evidence="4 5" key="1">
    <citation type="submission" date="2017-03" db="EMBL/GenBank/DDBJ databases">
        <title>An alternative strategy for trypanosome survival in the mammalian bloodstream revealed through genome and transcriptome analysis of the ubiquitous bovine parasite Trypanosoma (Megatrypanum) theileri.</title>
        <authorList>
            <person name="Kelly S."/>
            <person name="Ivens A."/>
            <person name="Mott A."/>
            <person name="O'Neill E."/>
            <person name="Emms D."/>
            <person name="Macleod O."/>
            <person name="Voorheis P."/>
            <person name="Matthews J."/>
            <person name="Matthews K."/>
            <person name="Carrington M."/>
        </authorList>
    </citation>
    <scope>NUCLEOTIDE SEQUENCE [LARGE SCALE GENOMIC DNA]</scope>
    <source>
        <strain evidence="4">Edinburgh</strain>
    </source>
</reference>
<feature type="region of interest" description="Disordered" evidence="1">
    <location>
        <begin position="102"/>
        <end position="125"/>
    </location>
</feature>
<feature type="transmembrane region" description="Helical" evidence="2">
    <location>
        <begin position="425"/>
        <end position="447"/>
    </location>
</feature>
<sequence length="565" mass="64340">MSYHRVDTPRLLPHRLLILLLLLLTVVQTAVQADETTWVDPNSGEVVLLTSGKIQQSTAPLQTPVGLWPHGNRRDDDAAFFAKEDAAYEEWLLRVKEQKKQEEKQQREEMQNEGEKKNSKKESQKSITVELSPLAVKARADARWKLIKGLKNSSSVNVTSFENVRKLLEKDTLFLKEILSSDSLFAPDIAKDGSREEEYIHLINTVFSHTVVNMTSVKENTWVMEKISALPYPIVLDGEPVTRGVREVRIMEEESRRIETAWYASNITEKIAGEKINMTQIRENLFVSSTILNASRRAHQMVLSLVTPLLPYARQSLIKELHQVESKMSANDESTTALRQELKEYTRRKKMLVSFKEQLTSAERQIQRVHYSKSLLPKDVFVVALALIAKLRLGQDTGINGTDNIPRIGIWTDLTGALEEELKTLIFLPFATSLILVAATSWVLLGTREFWLRRIRRVLLSHRASLGDRKPKEQASFRRLCLRLNLLIEALIPFLLPAFFLYRNANSKKEEVSLYSIFLFSSPSQRLILGGIVVSFFLASNVVSSLMGTLYKYTSISKGKQKKTS</sequence>
<dbReference type="EMBL" id="NBCO01000002">
    <property type="protein sequence ID" value="ORC93103.1"/>
    <property type="molecule type" value="Genomic_DNA"/>
</dbReference>
<evidence type="ECO:0000256" key="1">
    <source>
        <dbReference type="SAM" id="MobiDB-lite"/>
    </source>
</evidence>
<evidence type="ECO:0000313" key="4">
    <source>
        <dbReference type="EMBL" id="ORC93103.1"/>
    </source>
</evidence>
<feature type="compositionally biased region" description="Basic and acidic residues" evidence="1">
    <location>
        <begin position="102"/>
        <end position="124"/>
    </location>
</feature>
<accession>A0A1X0P8Z7</accession>
<dbReference type="RefSeq" id="XP_028887169.1">
    <property type="nucleotide sequence ID" value="XM_029021747.1"/>
</dbReference>
<evidence type="ECO:0000256" key="3">
    <source>
        <dbReference type="SAM" id="SignalP"/>
    </source>
</evidence>
<proteinExistence type="predicted"/>
<protein>
    <submittedName>
        <fullName evidence="4">Putative 3-transmembrane protein A13</fullName>
    </submittedName>
</protein>
<dbReference type="Proteomes" id="UP000192257">
    <property type="component" value="Unassembled WGS sequence"/>
</dbReference>
<gene>
    <name evidence="4" type="ORF">TM35_000024290</name>
</gene>
<dbReference type="VEuPathDB" id="TriTrypDB:TM35_000024290"/>
<dbReference type="GeneID" id="39981527"/>
<dbReference type="AlphaFoldDB" id="A0A1X0P8Z7"/>
<keyword evidence="5" id="KW-1185">Reference proteome</keyword>
<keyword evidence="3" id="KW-0732">Signal</keyword>
<evidence type="ECO:0000256" key="2">
    <source>
        <dbReference type="SAM" id="Phobius"/>
    </source>
</evidence>
<organism evidence="4 5">
    <name type="scientific">Trypanosoma theileri</name>
    <dbReference type="NCBI Taxonomy" id="67003"/>
    <lineage>
        <taxon>Eukaryota</taxon>
        <taxon>Discoba</taxon>
        <taxon>Euglenozoa</taxon>
        <taxon>Kinetoplastea</taxon>
        <taxon>Metakinetoplastina</taxon>
        <taxon>Trypanosomatida</taxon>
        <taxon>Trypanosomatidae</taxon>
        <taxon>Trypanosoma</taxon>
    </lineage>
</organism>
<feature type="transmembrane region" description="Helical" evidence="2">
    <location>
        <begin position="480"/>
        <end position="502"/>
    </location>
</feature>
<name>A0A1X0P8Z7_9TRYP</name>
<feature type="chain" id="PRO_5013094845" evidence="3">
    <location>
        <begin position="34"/>
        <end position="565"/>
    </location>
</feature>
<evidence type="ECO:0000313" key="5">
    <source>
        <dbReference type="Proteomes" id="UP000192257"/>
    </source>
</evidence>
<dbReference type="OrthoDB" id="251826at2759"/>
<comment type="caution">
    <text evidence="4">The sequence shown here is derived from an EMBL/GenBank/DDBJ whole genome shotgun (WGS) entry which is preliminary data.</text>
</comment>
<feature type="signal peptide" evidence="3">
    <location>
        <begin position="1"/>
        <end position="33"/>
    </location>
</feature>
<keyword evidence="2" id="KW-1133">Transmembrane helix</keyword>
<keyword evidence="2 4" id="KW-0812">Transmembrane</keyword>
<feature type="transmembrane region" description="Helical" evidence="2">
    <location>
        <begin position="527"/>
        <end position="553"/>
    </location>
</feature>
<keyword evidence="2" id="KW-0472">Membrane</keyword>